<sequence length="103" mass="11317">MLQNIMQLTMSMSIIGTATISMLSTRGSHRKKGWSTCSVRIHHPTVRPSGIDGAPIKRLVAFRQVYVAAGAATTMTFNLNSYNDFSIVTNDAYELLPSRDIPS</sequence>
<reference evidence="2" key="1">
    <citation type="journal article" date="2023" name="Plant J.">
        <title>The genome of the king protea, Protea cynaroides.</title>
        <authorList>
            <person name="Chang J."/>
            <person name="Duong T.A."/>
            <person name="Schoeman C."/>
            <person name="Ma X."/>
            <person name="Roodt D."/>
            <person name="Barker N."/>
            <person name="Li Z."/>
            <person name="Van de Peer Y."/>
            <person name="Mizrachi E."/>
        </authorList>
    </citation>
    <scope>NUCLEOTIDE SEQUENCE</scope>
    <source>
        <tissue evidence="2">Young leaves</tissue>
    </source>
</reference>
<keyword evidence="3" id="KW-1185">Reference proteome</keyword>
<comment type="caution">
    <text evidence="2">The sequence shown here is derived from an EMBL/GenBank/DDBJ whole genome shotgun (WGS) entry which is preliminary data.</text>
</comment>
<organism evidence="2 3">
    <name type="scientific">Protea cynaroides</name>
    <dbReference type="NCBI Taxonomy" id="273540"/>
    <lineage>
        <taxon>Eukaryota</taxon>
        <taxon>Viridiplantae</taxon>
        <taxon>Streptophyta</taxon>
        <taxon>Embryophyta</taxon>
        <taxon>Tracheophyta</taxon>
        <taxon>Spermatophyta</taxon>
        <taxon>Magnoliopsida</taxon>
        <taxon>Proteales</taxon>
        <taxon>Proteaceae</taxon>
        <taxon>Protea</taxon>
    </lineage>
</organism>
<proteinExistence type="predicted"/>
<name>A0A9Q0QQ75_9MAGN</name>
<dbReference type="AlphaFoldDB" id="A0A9Q0QQ75"/>
<dbReference type="EMBL" id="JAMYWD010000006">
    <property type="protein sequence ID" value="KAJ4967828.1"/>
    <property type="molecule type" value="Genomic_DNA"/>
</dbReference>
<dbReference type="Proteomes" id="UP001141806">
    <property type="component" value="Unassembled WGS sequence"/>
</dbReference>
<gene>
    <name evidence="2" type="ORF">NE237_014529</name>
</gene>
<evidence type="ECO:0000259" key="1">
    <source>
        <dbReference type="Pfam" id="PF14310"/>
    </source>
</evidence>
<protein>
    <recommendedName>
        <fullName evidence="1">Fibronectin type III-like domain-containing protein</fullName>
    </recommendedName>
</protein>
<evidence type="ECO:0000313" key="2">
    <source>
        <dbReference type="EMBL" id="KAJ4967828.1"/>
    </source>
</evidence>
<dbReference type="Pfam" id="PF14310">
    <property type="entry name" value="Fn3-like"/>
    <property type="match status" value="1"/>
</dbReference>
<accession>A0A9Q0QQ75</accession>
<dbReference type="InterPro" id="IPR026891">
    <property type="entry name" value="Fn3-like"/>
</dbReference>
<feature type="domain" description="Fibronectin type III-like" evidence="1">
    <location>
        <begin position="52"/>
        <end position="91"/>
    </location>
</feature>
<evidence type="ECO:0000313" key="3">
    <source>
        <dbReference type="Proteomes" id="UP001141806"/>
    </source>
</evidence>